<organism evidence="2 3">
    <name type="scientific">Sporothrix stenoceras</name>
    <dbReference type="NCBI Taxonomy" id="5173"/>
    <lineage>
        <taxon>Eukaryota</taxon>
        <taxon>Fungi</taxon>
        <taxon>Dikarya</taxon>
        <taxon>Ascomycota</taxon>
        <taxon>Pezizomycotina</taxon>
        <taxon>Sordariomycetes</taxon>
        <taxon>Sordariomycetidae</taxon>
        <taxon>Ophiostomatales</taxon>
        <taxon>Ophiostomataceae</taxon>
        <taxon>Sporothrix</taxon>
    </lineage>
</organism>
<gene>
    <name evidence="2" type="ORF">Sste5346_003622</name>
</gene>
<dbReference type="InterPro" id="IPR023213">
    <property type="entry name" value="CAT-like_dom_sf"/>
</dbReference>
<dbReference type="EMBL" id="JAWCUI010000016">
    <property type="protein sequence ID" value="KAL1898216.1"/>
    <property type="molecule type" value="Genomic_DNA"/>
</dbReference>
<name>A0ABR3ZC21_9PEZI</name>
<accession>A0ABR3ZC21</accession>
<comment type="caution">
    <text evidence="2">The sequence shown here is derived from an EMBL/GenBank/DDBJ whole genome shotgun (WGS) entry which is preliminary data.</text>
</comment>
<reference evidence="2 3" key="1">
    <citation type="journal article" date="2024" name="IMA Fungus">
        <title>IMA Genome - F19 : A genome assembly and annotation guide to empower mycologists, including annotated draft genome sequences of Ceratocystis pirilliformis, Diaporthe australafricana, Fusarium ophioides, Paecilomyces lecythidis, and Sporothrix stenoceras.</title>
        <authorList>
            <person name="Aylward J."/>
            <person name="Wilson A.M."/>
            <person name="Visagie C.M."/>
            <person name="Spraker J."/>
            <person name="Barnes I."/>
            <person name="Buitendag C."/>
            <person name="Ceriani C."/>
            <person name="Del Mar Angel L."/>
            <person name="du Plessis D."/>
            <person name="Fuchs T."/>
            <person name="Gasser K."/>
            <person name="Kramer D."/>
            <person name="Li W."/>
            <person name="Munsamy K."/>
            <person name="Piso A."/>
            <person name="Price J.L."/>
            <person name="Sonnekus B."/>
            <person name="Thomas C."/>
            <person name="van der Nest A."/>
            <person name="van Dijk A."/>
            <person name="van Heerden A."/>
            <person name="van Vuuren N."/>
            <person name="Yilmaz N."/>
            <person name="Duong T.A."/>
            <person name="van der Merwe N.A."/>
            <person name="Wingfield M.J."/>
            <person name="Wingfield B.D."/>
        </authorList>
    </citation>
    <scope>NUCLEOTIDE SEQUENCE [LARGE SCALE GENOMIC DNA]</scope>
    <source>
        <strain evidence="2 3">CMW 5346</strain>
    </source>
</reference>
<protein>
    <submittedName>
        <fullName evidence="2">Uncharacterized protein</fullName>
    </submittedName>
</protein>
<evidence type="ECO:0000313" key="3">
    <source>
        <dbReference type="Proteomes" id="UP001583186"/>
    </source>
</evidence>
<dbReference type="Proteomes" id="UP001583186">
    <property type="component" value="Unassembled WGS sequence"/>
</dbReference>
<dbReference type="SUPFAM" id="SSF52777">
    <property type="entry name" value="CoA-dependent acyltransferases"/>
    <property type="match status" value="1"/>
</dbReference>
<proteinExistence type="predicted"/>
<dbReference type="PANTHER" id="PTHR31642:SF310">
    <property type="entry name" value="FATTY ALCOHOL:CAFFEOYL-COA ACYLTRANSFERASE"/>
    <property type="match status" value="1"/>
</dbReference>
<keyword evidence="3" id="KW-1185">Reference proteome</keyword>
<evidence type="ECO:0000256" key="1">
    <source>
        <dbReference type="ARBA" id="ARBA00022679"/>
    </source>
</evidence>
<dbReference type="InterPro" id="IPR050317">
    <property type="entry name" value="Plant_Fungal_Acyltransferase"/>
</dbReference>
<keyword evidence="1" id="KW-0808">Transferase</keyword>
<dbReference type="PANTHER" id="PTHR31642">
    <property type="entry name" value="TRICHOTHECENE 3-O-ACETYLTRANSFERASE"/>
    <property type="match status" value="1"/>
</dbReference>
<dbReference type="Gene3D" id="3.30.559.10">
    <property type="entry name" value="Chloramphenicol acetyltransferase-like domain"/>
    <property type="match status" value="2"/>
</dbReference>
<sequence length="494" mass="54218">MTATTAAAAVAAAVDSIPVSLTDQHRPIPNIRTRTFFIVKARLDADALKSGLDTLIREHYRKLGGRLVLNSATDMFEYRVPNTFPPADKYELFLWSTESKAQSIEAAAPDLMKTPPVETSEGGGGIAFLPAVTHYDEQFRPASWPYDFNEGPKDAPILFFHLTLYEDATVIAISLPHVVGDQLGTASLMRAWMNVVAGQAPPALMEEDPMPAGREFSSLTKEEARRKGKMRVRRTGEYAFVIMGFIPDLVFNSEEAHHIMFLPMTTVKSLRARITKALQANGGDPGISDNDVITAVLAKLSRAHKGPTTMTLSQSVNLRGRVPKLTGSAVDGFLHNGVAHASSRFHMDKNTSLAEIAKNNREAIREMMDPATTDIRLAVAREMVRRKQGMHICEPFEKSYSVTSWPAAWKDLDFSPAVAGHTNGSGDASSAQTPLQPPEVFVIGRGGERATPHRFHSTVMFRNDAGYWCDIGCTKKNLAAIKAYLAQDPKLEKL</sequence>
<evidence type="ECO:0000313" key="2">
    <source>
        <dbReference type="EMBL" id="KAL1898216.1"/>
    </source>
</evidence>